<dbReference type="RefSeq" id="XP_003292254.1">
    <property type="nucleotide sequence ID" value="XM_003292206.1"/>
</dbReference>
<evidence type="ECO:0000313" key="3">
    <source>
        <dbReference type="Proteomes" id="UP000001064"/>
    </source>
</evidence>
<evidence type="ECO:0000313" key="2">
    <source>
        <dbReference type="EMBL" id="EGC31224.1"/>
    </source>
</evidence>
<feature type="compositionally biased region" description="Polar residues" evidence="1">
    <location>
        <begin position="55"/>
        <end position="65"/>
    </location>
</feature>
<organism evidence="2 3">
    <name type="scientific">Dictyostelium purpureum</name>
    <name type="common">Slime mold</name>
    <dbReference type="NCBI Taxonomy" id="5786"/>
    <lineage>
        <taxon>Eukaryota</taxon>
        <taxon>Amoebozoa</taxon>
        <taxon>Evosea</taxon>
        <taxon>Eumycetozoa</taxon>
        <taxon>Dictyostelia</taxon>
        <taxon>Dictyosteliales</taxon>
        <taxon>Dictyosteliaceae</taxon>
        <taxon>Dictyostelium</taxon>
    </lineage>
</organism>
<feature type="compositionally biased region" description="Low complexity" evidence="1">
    <location>
        <begin position="23"/>
        <end position="46"/>
    </location>
</feature>
<gene>
    <name evidence="2" type="ORF">DICPUDRAFT_156952</name>
</gene>
<dbReference type="EMBL" id="GL871268">
    <property type="protein sequence ID" value="EGC31224.1"/>
    <property type="molecule type" value="Genomic_DNA"/>
</dbReference>
<dbReference type="Proteomes" id="UP000001064">
    <property type="component" value="Unassembled WGS sequence"/>
</dbReference>
<feature type="compositionally biased region" description="Polar residues" evidence="1">
    <location>
        <begin position="1"/>
        <end position="15"/>
    </location>
</feature>
<accession>F0ZXV7</accession>
<sequence length="65" mass="7593">MTVMHNFSTTTSSQHDYQEKQVQKVQQIQKQVQSVQKPVQPTQKQVDQPDKLGHHQQQNNTNKSH</sequence>
<keyword evidence="3" id="KW-1185">Reference proteome</keyword>
<dbReference type="InParanoid" id="F0ZXV7"/>
<feature type="region of interest" description="Disordered" evidence="1">
    <location>
        <begin position="1"/>
        <end position="65"/>
    </location>
</feature>
<proteinExistence type="predicted"/>
<reference evidence="3" key="1">
    <citation type="journal article" date="2011" name="Genome Biol.">
        <title>Comparative genomics of the social amoebae Dictyostelium discoideum and Dictyostelium purpureum.</title>
        <authorList>
            <consortium name="US DOE Joint Genome Institute (JGI-PGF)"/>
            <person name="Sucgang R."/>
            <person name="Kuo A."/>
            <person name="Tian X."/>
            <person name="Salerno W."/>
            <person name="Parikh A."/>
            <person name="Feasley C.L."/>
            <person name="Dalin E."/>
            <person name="Tu H."/>
            <person name="Huang E."/>
            <person name="Barry K."/>
            <person name="Lindquist E."/>
            <person name="Shapiro H."/>
            <person name="Bruce D."/>
            <person name="Schmutz J."/>
            <person name="Salamov A."/>
            <person name="Fey P."/>
            <person name="Gaudet P."/>
            <person name="Anjard C."/>
            <person name="Babu M.M."/>
            <person name="Basu S."/>
            <person name="Bushmanova Y."/>
            <person name="van der Wel H."/>
            <person name="Katoh-Kurasawa M."/>
            <person name="Dinh C."/>
            <person name="Coutinho P.M."/>
            <person name="Saito T."/>
            <person name="Elias M."/>
            <person name="Schaap P."/>
            <person name="Kay R.R."/>
            <person name="Henrissat B."/>
            <person name="Eichinger L."/>
            <person name="Rivero F."/>
            <person name="Putnam N.H."/>
            <person name="West C.M."/>
            <person name="Loomis W.F."/>
            <person name="Chisholm R.L."/>
            <person name="Shaulsky G."/>
            <person name="Strassmann J.E."/>
            <person name="Queller D.C."/>
            <person name="Kuspa A."/>
            <person name="Grigoriev I.V."/>
        </authorList>
    </citation>
    <scope>NUCLEOTIDE SEQUENCE [LARGE SCALE GENOMIC DNA]</scope>
    <source>
        <strain evidence="3">QSDP1</strain>
    </source>
</reference>
<dbReference type="KEGG" id="dpp:DICPUDRAFT_156952"/>
<dbReference type="GeneID" id="10506002"/>
<evidence type="ECO:0000256" key="1">
    <source>
        <dbReference type="SAM" id="MobiDB-lite"/>
    </source>
</evidence>
<name>F0ZXV7_DICPU</name>
<dbReference type="VEuPathDB" id="AmoebaDB:DICPUDRAFT_156952"/>
<dbReference type="AlphaFoldDB" id="F0ZXV7"/>
<protein>
    <submittedName>
        <fullName evidence="2">Uncharacterized protein</fullName>
    </submittedName>
</protein>